<proteinExistence type="inferred from homology"/>
<keyword evidence="6 10" id="KW-0378">Hydrolase</keyword>
<dbReference type="GO" id="GO:0019897">
    <property type="term" value="C:extrinsic component of plasma membrane"/>
    <property type="evidence" value="ECO:0007669"/>
    <property type="project" value="UniProtKB-UniRule"/>
</dbReference>
<comment type="similarity">
    <text evidence="10">Belongs to the LpxH family.</text>
</comment>
<evidence type="ECO:0000256" key="2">
    <source>
        <dbReference type="ARBA" id="ARBA00022516"/>
    </source>
</evidence>
<comment type="cofactor">
    <cofactor evidence="10">
        <name>Mn(2+)</name>
        <dbReference type="ChEBI" id="CHEBI:29035"/>
    </cofactor>
    <text evidence="10">Binds 2 Mn(2+) ions per subunit in a binuclear metal center.</text>
</comment>
<keyword evidence="3 10" id="KW-0997">Cell inner membrane</keyword>
<feature type="domain" description="Calcineurin-like phosphoesterase" evidence="12">
    <location>
        <begin position="6"/>
        <end position="201"/>
    </location>
</feature>
<feature type="binding site" evidence="10">
    <location>
        <begin position="81"/>
        <end position="82"/>
    </location>
    <ligand>
        <name>substrate</name>
    </ligand>
</feature>
<dbReference type="EMBL" id="CP017415">
    <property type="protein sequence ID" value="AOU97501.1"/>
    <property type="molecule type" value="Genomic_DNA"/>
</dbReference>
<comment type="function">
    <text evidence="10">Hydrolyzes the pyrophosphate bond of UDP-2,3-diacylglucosamine to yield 2,3-diacylglucosamine 1-phosphate (lipid X) and UMP by catalyzing the attack of water at the alpha-P atom. Involved in the biosynthesis of lipid A, a phosphorylated glycolipid that anchors the lipopolysaccharide to the outer membrane of the cell.</text>
</comment>
<sequence>MNTEQLFISDLHLDPARPEAIALFLDFLQNRAAKAAALYILGDLFEYWVGDDDDRIGLAPVLAALRTLTDRGVPVFFMAGNRDFLIGTRFAQITGCTLLGDTHLVQLDGQMAVLMHGDTLCTDDRPYQQLRGMLRNPQWQHQFLSQPLAERRAQAESLRAESQNATREKAEAIMDVNPEAVTACFHEHGVTLLIHGHTHRPGQHTLSVDGQTCTRLVLGDWYTQGSVLSASADTLSLEALPL</sequence>
<evidence type="ECO:0000256" key="4">
    <source>
        <dbReference type="ARBA" id="ARBA00022556"/>
    </source>
</evidence>
<keyword evidence="4 10" id="KW-0441">Lipid A biosynthesis</keyword>
<keyword evidence="2 10" id="KW-0444">Lipid biosynthesis</keyword>
<organism evidence="13 14">
    <name type="scientific">Acidihalobacter yilgarnensis</name>
    <dbReference type="NCBI Taxonomy" id="2819280"/>
    <lineage>
        <taxon>Bacteria</taxon>
        <taxon>Pseudomonadati</taxon>
        <taxon>Pseudomonadota</taxon>
        <taxon>Gammaproteobacteria</taxon>
        <taxon>Chromatiales</taxon>
        <taxon>Ectothiorhodospiraceae</taxon>
        <taxon>Acidihalobacter</taxon>
    </lineage>
</organism>
<dbReference type="RefSeq" id="WP_070077886.1">
    <property type="nucleotide sequence ID" value="NZ_CP017415.1"/>
</dbReference>
<keyword evidence="11" id="KW-0175">Coiled coil</keyword>
<evidence type="ECO:0000256" key="1">
    <source>
        <dbReference type="ARBA" id="ARBA00022475"/>
    </source>
</evidence>
<evidence type="ECO:0000256" key="10">
    <source>
        <dbReference type="HAMAP-Rule" id="MF_00575"/>
    </source>
</evidence>
<keyword evidence="9 10" id="KW-0464">Manganese</keyword>
<comment type="pathway">
    <text evidence="10">Glycolipid biosynthesis; lipid IV(A) biosynthesis; lipid IV(A) from (3R)-3-hydroxytetradecanoyl-[acyl-carrier-protein] and UDP-N-acetyl-alpha-D-glucosamine: step 4/6.</text>
</comment>
<dbReference type="UniPathway" id="UPA00359">
    <property type="reaction ID" value="UER00480"/>
</dbReference>
<dbReference type="PANTHER" id="PTHR34990">
    <property type="entry name" value="UDP-2,3-DIACYLGLUCOSAMINE HYDROLASE-RELATED"/>
    <property type="match status" value="1"/>
</dbReference>
<comment type="subcellular location">
    <subcellularLocation>
        <location evidence="10">Cell inner membrane</location>
        <topology evidence="10">Peripheral membrane protein</topology>
        <orientation evidence="10">Cytoplasmic side</orientation>
    </subcellularLocation>
</comment>
<dbReference type="InterPro" id="IPR004843">
    <property type="entry name" value="Calcineurin-like_PHP"/>
</dbReference>
<feature type="binding site" evidence="10">
    <location>
        <position position="10"/>
    </location>
    <ligand>
        <name>Mn(2+)</name>
        <dbReference type="ChEBI" id="CHEBI:29035"/>
        <label>1</label>
    </ligand>
</feature>
<feature type="binding site" evidence="10">
    <location>
        <position position="197"/>
    </location>
    <ligand>
        <name>Mn(2+)</name>
        <dbReference type="ChEBI" id="CHEBI:29035"/>
        <label>2</label>
    </ligand>
</feature>
<dbReference type="KEGG" id="aprs:BI364_05500"/>
<feature type="binding site" evidence="10">
    <location>
        <position position="162"/>
    </location>
    <ligand>
        <name>substrate</name>
    </ligand>
</feature>
<dbReference type="Pfam" id="PF00149">
    <property type="entry name" value="Metallophos"/>
    <property type="match status" value="1"/>
</dbReference>
<comment type="catalytic activity">
    <reaction evidence="10">
        <text>UDP-2-N,3-O-bis[(3R)-3-hydroxytetradecanoyl]-alpha-D-glucosamine + H2O = 2-N,3-O-bis[(3R)-3-hydroxytetradecanoyl]-alpha-D-glucosaminyl 1-phosphate + UMP + 2 H(+)</text>
        <dbReference type="Rhea" id="RHEA:25213"/>
        <dbReference type="ChEBI" id="CHEBI:15377"/>
        <dbReference type="ChEBI" id="CHEBI:15378"/>
        <dbReference type="ChEBI" id="CHEBI:57865"/>
        <dbReference type="ChEBI" id="CHEBI:57957"/>
        <dbReference type="ChEBI" id="CHEBI:78847"/>
        <dbReference type="EC" id="3.6.1.54"/>
    </reaction>
</comment>
<reference evidence="14" key="1">
    <citation type="submission" date="2016-09" db="EMBL/GenBank/DDBJ databases">
        <title>Acidihalobacter prosperus F5.</title>
        <authorList>
            <person name="Khaleque H.N."/>
            <person name="Ramsay J.P."/>
            <person name="Kaksonen A.H."/>
            <person name="Boxall N.J."/>
            <person name="Watkin E.L.J."/>
        </authorList>
    </citation>
    <scope>NUCLEOTIDE SEQUENCE [LARGE SCALE GENOMIC DNA]</scope>
    <source>
        <strain evidence="14">F5</strain>
    </source>
</reference>
<dbReference type="GO" id="GO:0008758">
    <property type="term" value="F:UDP-2,3-diacylglucosamine hydrolase activity"/>
    <property type="evidence" value="ECO:0007669"/>
    <property type="project" value="UniProtKB-UniRule"/>
</dbReference>
<keyword evidence="14" id="KW-1185">Reference proteome</keyword>
<feature type="binding site" evidence="10">
    <location>
        <position position="124"/>
    </location>
    <ligand>
        <name>substrate</name>
    </ligand>
</feature>
<evidence type="ECO:0000259" key="12">
    <source>
        <dbReference type="Pfam" id="PF00149"/>
    </source>
</evidence>
<evidence type="ECO:0000256" key="11">
    <source>
        <dbReference type="SAM" id="Coils"/>
    </source>
</evidence>
<dbReference type="CDD" id="cd07398">
    <property type="entry name" value="MPP_YbbF-LpxH"/>
    <property type="match status" value="1"/>
</dbReference>
<gene>
    <name evidence="10" type="primary">lpxH</name>
    <name evidence="13" type="ORF">BI364_05500</name>
</gene>
<dbReference type="InterPro" id="IPR010138">
    <property type="entry name" value="UDP-diacylglucosamine_Hdrlase"/>
</dbReference>
<dbReference type="EC" id="3.6.1.54" evidence="10"/>
<dbReference type="PANTHER" id="PTHR34990:SF1">
    <property type="entry name" value="UDP-2,3-DIACYLGLUCOSAMINE HYDROLASE"/>
    <property type="match status" value="1"/>
</dbReference>
<evidence type="ECO:0000256" key="5">
    <source>
        <dbReference type="ARBA" id="ARBA00022723"/>
    </source>
</evidence>
<keyword evidence="7 10" id="KW-0443">Lipid metabolism</keyword>
<dbReference type="InterPro" id="IPR029052">
    <property type="entry name" value="Metallo-depent_PP-like"/>
</dbReference>
<feature type="binding site" evidence="10">
    <location>
        <position position="43"/>
    </location>
    <ligand>
        <name>Mn(2+)</name>
        <dbReference type="ChEBI" id="CHEBI:29035"/>
        <label>1</label>
    </ligand>
</feature>
<evidence type="ECO:0000256" key="8">
    <source>
        <dbReference type="ARBA" id="ARBA00023136"/>
    </source>
</evidence>
<name>A0A1D8IM50_9GAMM</name>
<feature type="binding site" evidence="10">
    <location>
        <position position="43"/>
    </location>
    <ligand>
        <name>Mn(2+)</name>
        <dbReference type="ChEBI" id="CHEBI:29035"/>
        <label>2</label>
    </ligand>
</feature>
<feature type="binding site" evidence="10">
    <location>
        <position position="169"/>
    </location>
    <ligand>
        <name>substrate</name>
    </ligand>
</feature>
<accession>A0A1D8IM50</accession>
<evidence type="ECO:0000256" key="6">
    <source>
        <dbReference type="ARBA" id="ARBA00022801"/>
    </source>
</evidence>
<feature type="binding site" evidence="10">
    <location>
        <position position="166"/>
    </location>
    <ligand>
        <name>substrate</name>
    </ligand>
</feature>
<evidence type="ECO:0000256" key="9">
    <source>
        <dbReference type="ARBA" id="ARBA00023211"/>
    </source>
</evidence>
<evidence type="ECO:0000313" key="14">
    <source>
        <dbReference type="Proteomes" id="UP000095401"/>
    </source>
</evidence>
<feature type="binding site" evidence="10">
    <location>
        <position position="81"/>
    </location>
    <ligand>
        <name>Mn(2+)</name>
        <dbReference type="ChEBI" id="CHEBI:29035"/>
        <label>2</label>
    </ligand>
</feature>
<keyword evidence="1 10" id="KW-1003">Cell membrane</keyword>
<feature type="binding site" evidence="10">
    <location>
        <position position="12"/>
    </location>
    <ligand>
        <name>Mn(2+)</name>
        <dbReference type="ChEBI" id="CHEBI:29035"/>
        <label>1</label>
    </ligand>
</feature>
<dbReference type="AlphaFoldDB" id="A0A1D8IM50"/>
<dbReference type="NCBIfam" id="TIGR01854">
    <property type="entry name" value="lipid_A_lpxH"/>
    <property type="match status" value="1"/>
</dbReference>
<dbReference type="InterPro" id="IPR043461">
    <property type="entry name" value="LpxH-like"/>
</dbReference>
<feature type="binding site" evidence="10">
    <location>
        <position position="199"/>
    </location>
    <ligand>
        <name>Mn(2+)</name>
        <dbReference type="ChEBI" id="CHEBI:29035"/>
        <label>1</label>
    </ligand>
</feature>
<keyword evidence="8 10" id="KW-0472">Membrane</keyword>
<dbReference type="Gene3D" id="3.60.21.10">
    <property type="match status" value="1"/>
</dbReference>
<evidence type="ECO:0000256" key="7">
    <source>
        <dbReference type="ARBA" id="ARBA00023098"/>
    </source>
</evidence>
<dbReference type="SUPFAM" id="SSF56300">
    <property type="entry name" value="Metallo-dependent phosphatases"/>
    <property type="match status" value="1"/>
</dbReference>
<dbReference type="NCBIfam" id="NF003743">
    <property type="entry name" value="PRK05340.1"/>
    <property type="match status" value="1"/>
</dbReference>
<evidence type="ECO:0000256" key="3">
    <source>
        <dbReference type="ARBA" id="ARBA00022519"/>
    </source>
</evidence>
<feature type="binding site" evidence="10">
    <location>
        <position position="197"/>
    </location>
    <ligand>
        <name>substrate</name>
    </ligand>
</feature>
<feature type="binding site" evidence="10">
    <location>
        <position position="116"/>
    </location>
    <ligand>
        <name>Mn(2+)</name>
        <dbReference type="ChEBI" id="CHEBI:29035"/>
        <label>2</label>
    </ligand>
</feature>
<dbReference type="HAMAP" id="MF_00575">
    <property type="entry name" value="LpxH"/>
    <property type="match status" value="1"/>
</dbReference>
<dbReference type="GO" id="GO:0005737">
    <property type="term" value="C:cytoplasm"/>
    <property type="evidence" value="ECO:0007669"/>
    <property type="project" value="InterPro"/>
</dbReference>
<dbReference type="GO" id="GO:0030145">
    <property type="term" value="F:manganese ion binding"/>
    <property type="evidence" value="ECO:0007669"/>
    <property type="project" value="UniProtKB-UniRule"/>
</dbReference>
<evidence type="ECO:0000313" key="13">
    <source>
        <dbReference type="EMBL" id="AOU97501.1"/>
    </source>
</evidence>
<keyword evidence="5 10" id="KW-0479">Metal-binding</keyword>
<protein>
    <recommendedName>
        <fullName evidence="10">UDP-2,3-diacylglucosamine hydrolase</fullName>
        <ecNumber evidence="10">3.6.1.54</ecNumber>
    </recommendedName>
    <alternativeName>
        <fullName evidence="10">UDP-2,3-diacylglucosamine diphosphatase</fullName>
    </alternativeName>
</protein>
<dbReference type="GO" id="GO:0009245">
    <property type="term" value="P:lipid A biosynthetic process"/>
    <property type="evidence" value="ECO:0007669"/>
    <property type="project" value="UniProtKB-UniRule"/>
</dbReference>
<feature type="coiled-coil region" evidence="11">
    <location>
        <begin position="148"/>
        <end position="175"/>
    </location>
</feature>
<dbReference type="Proteomes" id="UP000095401">
    <property type="component" value="Chromosome"/>
</dbReference>